<name>A0A8H2Y0E2_9AGAM</name>
<dbReference type="InterPro" id="IPR036396">
    <property type="entry name" value="Cyt_P450_sf"/>
</dbReference>
<evidence type="ECO:0000313" key="2">
    <source>
        <dbReference type="Proteomes" id="UP000663846"/>
    </source>
</evidence>
<dbReference type="GO" id="GO:0004497">
    <property type="term" value="F:monooxygenase activity"/>
    <property type="evidence" value="ECO:0007669"/>
    <property type="project" value="InterPro"/>
</dbReference>
<dbReference type="Gene3D" id="1.10.630.10">
    <property type="entry name" value="Cytochrome P450"/>
    <property type="match status" value="1"/>
</dbReference>
<gene>
    <name evidence="1" type="ORF">RDB_LOCUS129146</name>
</gene>
<protein>
    <submittedName>
        <fullName evidence="1">Uncharacterized protein</fullName>
    </submittedName>
</protein>
<dbReference type="AlphaFoldDB" id="A0A8H2Y0E2"/>
<comment type="caution">
    <text evidence="1">The sequence shown here is derived from an EMBL/GenBank/DDBJ whole genome shotgun (WGS) entry which is preliminary data.</text>
</comment>
<evidence type="ECO:0000313" key="1">
    <source>
        <dbReference type="EMBL" id="CAE6440701.1"/>
    </source>
</evidence>
<proteinExistence type="predicted"/>
<dbReference type="GO" id="GO:0005506">
    <property type="term" value="F:iron ion binding"/>
    <property type="evidence" value="ECO:0007669"/>
    <property type="project" value="InterPro"/>
</dbReference>
<dbReference type="Proteomes" id="UP000663846">
    <property type="component" value="Unassembled WGS sequence"/>
</dbReference>
<reference evidence="1" key="1">
    <citation type="submission" date="2021-01" db="EMBL/GenBank/DDBJ databases">
        <authorList>
            <person name="Kaushik A."/>
        </authorList>
    </citation>
    <scope>NUCLEOTIDE SEQUENCE</scope>
    <source>
        <strain evidence="1">AG1-1C</strain>
    </source>
</reference>
<organism evidence="1 2">
    <name type="scientific">Rhizoctonia solani</name>
    <dbReference type="NCBI Taxonomy" id="456999"/>
    <lineage>
        <taxon>Eukaryota</taxon>
        <taxon>Fungi</taxon>
        <taxon>Dikarya</taxon>
        <taxon>Basidiomycota</taxon>
        <taxon>Agaricomycotina</taxon>
        <taxon>Agaricomycetes</taxon>
        <taxon>Cantharellales</taxon>
        <taxon>Ceratobasidiaceae</taxon>
        <taxon>Rhizoctonia</taxon>
    </lineage>
</organism>
<sequence length="66" mass="7298">MSFQNFAGSRILSAIYGYRATSVEDPLLELVQVGLNGFIQAVIPANFLVNCFPFLEMIPSWFPEAG</sequence>
<accession>A0A8H2Y0E2</accession>
<dbReference type="GO" id="GO:0016705">
    <property type="term" value="F:oxidoreductase activity, acting on paired donors, with incorporation or reduction of molecular oxygen"/>
    <property type="evidence" value="ECO:0007669"/>
    <property type="project" value="InterPro"/>
</dbReference>
<dbReference type="GO" id="GO:0020037">
    <property type="term" value="F:heme binding"/>
    <property type="evidence" value="ECO:0007669"/>
    <property type="project" value="InterPro"/>
</dbReference>
<dbReference type="EMBL" id="CAJMWS010000391">
    <property type="protein sequence ID" value="CAE6440701.1"/>
    <property type="molecule type" value="Genomic_DNA"/>
</dbReference>